<evidence type="ECO:0000256" key="2">
    <source>
        <dbReference type="ARBA" id="ARBA00004687"/>
    </source>
</evidence>
<reference evidence="14" key="1">
    <citation type="submission" date="2023-03" db="EMBL/GenBank/DDBJ databases">
        <title>Near-Complete genome sequence of Lipomyces tetrasporous NRRL Y-64009, an oleaginous yeast capable of growing on lignocellulosic hydrolysates.</title>
        <authorList>
            <consortium name="Lawrence Berkeley National Laboratory"/>
            <person name="Jagtap S.S."/>
            <person name="Liu J.-J."/>
            <person name="Walukiewicz H.E."/>
            <person name="Pangilinan J."/>
            <person name="Lipzen A."/>
            <person name="Ahrendt S."/>
            <person name="Koriabine M."/>
            <person name="Cobaugh K."/>
            <person name="Salamov A."/>
            <person name="Yoshinaga Y."/>
            <person name="Ng V."/>
            <person name="Daum C."/>
            <person name="Grigoriev I.V."/>
            <person name="Slininger P.J."/>
            <person name="Dien B.S."/>
            <person name="Jin Y.-S."/>
            <person name="Rao C.V."/>
        </authorList>
    </citation>
    <scope>NUCLEOTIDE SEQUENCE</scope>
    <source>
        <strain evidence="14">NRRL Y-64009</strain>
    </source>
</reference>
<feature type="transmembrane region" description="Helical" evidence="13">
    <location>
        <begin position="334"/>
        <end position="351"/>
    </location>
</feature>
<dbReference type="EC" id="2.4.1.-" evidence="13"/>
<evidence type="ECO:0000256" key="12">
    <source>
        <dbReference type="ARBA" id="ARBA00025399"/>
    </source>
</evidence>
<keyword evidence="9 13" id="KW-0256">Endoplasmic reticulum</keyword>
<evidence type="ECO:0000256" key="7">
    <source>
        <dbReference type="ARBA" id="ARBA00022679"/>
    </source>
</evidence>
<sequence>MKLTTPRLLISAALMRVAFFFYGVYQDEHAEIRFTDIDYFVFTDASKFTAQGGTPYDRATYRYTPILAWLLLPTTKYFWFGKLLFALGDIVAGWLMLRIFQLRGLSNDRALKFASVWLLNPMVAIISTRGSSEGLLGAMVIALLWAVYEKHVVLSGVLTGYAVHFKIYPIIYVPSILWALDNSPSMLGNGMFRWVNKDRVKFAVTSFITFAILTGAMYYVYGHPFLLHTYLHHLSRSDHRHNFSPYNILLYISASPSVQLKSPYPSLAFLPQLFISAVFLPVMLAKKDLAKAMFVQTFAFVTFNKVCTSQYFMWYIVLLPFYLPSSTMLKNKWLGIWALILWTLAQALWLQQGFELEYLGNSTFYPGIFAATLIFFSVNIWILGVAIEDISVV</sequence>
<dbReference type="GeneID" id="80881565"/>
<name>A0AAD7QZS6_9ASCO</name>
<comment type="function">
    <text evidence="12 13">Mannosyltransferase involved in glycosylphosphatidylinositol-anchor biosynthesis. Transfers the first alpha-1,4-mannose to GlcN-acyl-PI during GPI precursor assembly. Required for cell wall integrity.</text>
</comment>
<comment type="pathway">
    <text evidence="2 13">Glycolipid biosynthesis; glycosylphosphatidylinositol-anchor biosynthesis.</text>
</comment>
<dbReference type="PANTHER" id="PTHR12886:SF0">
    <property type="entry name" value="GPI MANNOSYLTRANSFERASE 1"/>
    <property type="match status" value="1"/>
</dbReference>
<evidence type="ECO:0000256" key="9">
    <source>
        <dbReference type="ARBA" id="ARBA00022824"/>
    </source>
</evidence>
<protein>
    <recommendedName>
        <fullName evidence="4 13">GPI mannosyltransferase 1</fullName>
        <ecNumber evidence="13">2.4.1.-</ecNumber>
    </recommendedName>
    <alternativeName>
        <fullName evidence="13">GPI mannosyltransferase I</fullName>
    </alternativeName>
</protein>
<dbReference type="GO" id="GO:0004376">
    <property type="term" value="F:GPI mannosyltransferase activity"/>
    <property type="evidence" value="ECO:0007669"/>
    <property type="project" value="InterPro"/>
</dbReference>
<feature type="transmembrane region" description="Helical" evidence="13">
    <location>
        <begin position="7"/>
        <end position="25"/>
    </location>
</feature>
<dbReference type="RefSeq" id="XP_056047598.1">
    <property type="nucleotide sequence ID" value="XM_056186399.1"/>
</dbReference>
<comment type="subcellular location">
    <subcellularLocation>
        <location evidence="1 13">Endoplasmic reticulum membrane</location>
        <topology evidence="1 13">Multi-pass membrane protein</topology>
    </subcellularLocation>
</comment>
<evidence type="ECO:0000256" key="11">
    <source>
        <dbReference type="ARBA" id="ARBA00023136"/>
    </source>
</evidence>
<keyword evidence="5 13" id="KW-0337">GPI-anchor biosynthesis</keyword>
<feature type="transmembrane region" description="Helical" evidence="13">
    <location>
        <begin position="200"/>
        <end position="221"/>
    </location>
</feature>
<gene>
    <name evidence="14" type="ORF">POJ06DRAFT_243690</name>
</gene>
<feature type="transmembrane region" description="Helical" evidence="13">
    <location>
        <begin position="118"/>
        <end position="148"/>
    </location>
</feature>
<evidence type="ECO:0000256" key="4">
    <source>
        <dbReference type="ARBA" id="ARBA00013797"/>
    </source>
</evidence>
<evidence type="ECO:0000256" key="8">
    <source>
        <dbReference type="ARBA" id="ARBA00022692"/>
    </source>
</evidence>
<evidence type="ECO:0000313" key="15">
    <source>
        <dbReference type="Proteomes" id="UP001217417"/>
    </source>
</evidence>
<keyword evidence="8 13" id="KW-0812">Transmembrane</keyword>
<dbReference type="GO" id="GO:0006506">
    <property type="term" value="P:GPI anchor biosynthetic process"/>
    <property type="evidence" value="ECO:0007669"/>
    <property type="project" value="UniProtKB-KW"/>
</dbReference>
<evidence type="ECO:0000313" key="14">
    <source>
        <dbReference type="EMBL" id="KAJ8104148.1"/>
    </source>
</evidence>
<comment type="similarity">
    <text evidence="3 13">Belongs to the PIGM family.</text>
</comment>
<dbReference type="Pfam" id="PF05007">
    <property type="entry name" value="Mannosyl_trans"/>
    <property type="match status" value="1"/>
</dbReference>
<keyword evidence="7 13" id="KW-0808">Transferase</keyword>
<keyword evidence="15" id="KW-1185">Reference proteome</keyword>
<dbReference type="GO" id="GO:1990529">
    <property type="term" value="C:glycosylphosphatidylinositol-mannosyltransferase I complex"/>
    <property type="evidence" value="ECO:0007669"/>
    <property type="project" value="TreeGrafter"/>
</dbReference>
<proteinExistence type="inferred from homology"/>
<evidence type="ECO:0000256" key="5">
    <source>
        <dbReference type="ARBA" id="ARBA00022502"/>
    </source>
</evidence>
<dbReference type="PANTHER" id="PTHR12886">
    <property type="entry name" value="PIG-M MANNOSYLTRANSFERASE"/>
    <property type="match status" value="1"/>
</dbReference>
<dbReference type="AlphaFoldDB" id="A0AAD7QZS6"/>
<keyword evidence="11 13" id="KW-0472">Membrane</keyword>
<comment type="caution">
    <text evidence="14">The sequence shown here is derived from an EMBL/GenBank/DDBJ whole genome shotgun (WGS) entry which is preliminary data.</text>
</comment>
<dbReference type="GO" id="GO:0051751">
    <property type="term" value="F:alpha-1,4-mannosyltransferase activity"/>
    <property type="evidence" value="ECO:0007669"/>
    <property type="project" value="InterPro"/>
</dbReference>
<keyword evidence="10 13" id="KW-1133">Transmembrane helix</keyword>
<evidence type="ECO:0000256" key="10">
    <source>
        <dbReference type="ARBA" id="ARBA00022989"/>
    </source>
</evidence>
<feature type="transmembrane region" description="Helical" evidence="13">
    <location>
        <begin position="160"/>
        <end position="180"/>
    </location>
</feature>
<feature type="transmembrane region" description="Helical" evidence="13">
    <location>
        <begin position="77"/>
        <end position="97"/>
    </location>
</feature>
<accession>A0AAD7QZS6</accession>
<evidence type="ECO:0000256" key="6">
    <source>
        <dbReference type="ARBA" id="ARBA00022676"/>
    </source>
</evidence>
<organism evidence="14 15">
    <name type="scientific">Lipomyces tetrasporus</name>
    <dbReference type="NCBI Taxonomy" id="54092"/>
    <lineage>
        <taxon>Eukaryota</taxon>
        <taxon>Fungi</taxon>
        <taxon>Dikarya</taxon>
        <taxon>Ascomycota</taxon>
        <taxon>Saccharomycotina</taxon>
        <taxon>Lipomycetes</taxon>
        <taxon>Lipomycetales</taxon>
        <taxon>Lipomycetaceae</taxon>
        <taxon>Lipomyces</taxon>
    </lineage>
</organism>
<feature type="transmembrane region" description="Helical" evidence="13">
    <location>
        <begin position="363"/>
        <end position="387"/>
    </location>
</feature>
<dbReference type="InterPro" id="IPR007704">
    <property type="entry name" value="PIG-M"/>
</dbReference>
<evidence type="ECO:0000256" key="13">
    <source>
        <dbReference type="RuleBase" id="RU365064"/>
    </source>
</evidence>
<feature type="transmembrane region" description="Helical" evidence="13">
    <location>
        <begin position="264"/>
        <end position="285"/>
    </location>
</feature>
<evidence type="ECO:0000256" key="1">
    <source>
        <dbReference type="ARBA" id="ARBA00004477"/>
    </source>
</evidence>
<feature type="transmembrane region" description="Helical" evidence="13">
    <location>
        <begin position="297"/>
        <end position="322"/>
    </location>
</feature>
<dbReference type="EMBL" id="JARPMG010000001">
    <property type="protein sequence ID" value="KAJ8104148.1"/>
    <property type="molecule type" value="Genomic_DNA"/>
</dbReference>
<evidence type="ECO:0000256" key="3">
    <source>
        <dbReference type="ARBA" id="ARBA00011071"/>
    </source>
</evidence>
<dbReference type="GO" id="GO:0005789">
    <property type="term" value="C:endoplasmic reticulum membrane"/>
    <property type="evidence" value="ECO:0007669"/>
    <property type="project" value="UniProtKB-SubCell"/>
</dbReference>
<keyword evidence="6 13" id="KW-0328">Glycosyltransferase</keyword>
<dbReference type="Proteomes" id="UP001217417">
    <property type="component" value="Unassembled WGS sequence"/>
</dbReference>